<gene>
    <name evidence="1" type="ORF">P8C59_003918</name>
</gene>
<reference evidence="1" key="1">
    <citation type="journal article" date="2023" name="Mol. Plant Microbe Interact.">
        <title>Elucidating the Obligate Nature and Biological Capacity of an Invasive Fungal Corn Pathogen.</title>
        <authorList>
            <person name="MacCready J.S."/>
            <person name="Roggenkamp E.M."/>
            <person name="Gdanetz K."/>
            <person name="Chilvers M.I."/>
        </authorList>
    </citation>
    <scope>NUCLEOTIDE SEQUENCE</scope>
    <source>
        <strain evidence="1">PM02</strain>
    </source>
</reference>
<keyword evidence="2" id="KW-1185">Reference proteome</keyword>
<dbReference type="Proteomes" id="UP001217918">
    <property type="component" value="Unassembled WGS sequence"/>
</dbReference>
<comment type="caution">
    <text evidence="1">The sequence shown here is derived from an EMBL/GenBank/DDBJ whole genome shotgun (WGS) entry which is preliminary data.</text>
</comment>
<evidence type="ECO:0000313" key="1">
    <source>
        <dbReference type="EMBL" id="KAK2069327.1"/>
    </source>
</evidence>
<sequence>MPFDSKGLIAYIRILLEQATTLWYKEEVEKEAVYKVEITIYKVRLSKPAKHALPISPAIKKAADTGSSNSKFVV</sequence>
<dbReference type="EMBL" id="JAQQPM010000003">
    <property type="protein sequence ID" value="KAK2069327.1"/>
    <property type="molecule type" value="Genomic_DNA"/>
</dbReference>
<accession>A0AAD9I2N6</accession>
<dbReference type="AlphaFoldDB" id="A0AAD9I2N6"/>
<proteinExistence type="predicted"/>
<protein>
    <submittedName>
        <fullName evidence="1">Uncharacterized protein</fullName>
    </submittedName>
</protein>
<evidence type="ECO:0000313" key="2">
    <source>
        <dbReference type="Proteomes" id="UP001217918"/>
    </source>
</evidence>
<organism evidence="1 2">
    <name type="scientific">Phyllachora maydis</name>
    <dbReference type="NCBI Taxonomy" id="1825666"/>
    <lineage>
        <taxon>Eukaryota</taxon>
        <taxon>Fungi</taxon>
        <taxon>Dikarya</taxon>
        <taxon>Ascomycota</taxon>
        <taxon>Pezizomycotina</taxon>
        <taxon>Sordariomycetes</taxon>
        <taxon>Sordariomycetidae</taxon>
        <taxon>Phyllachorales</taxon>
        <taxon>Phyllachoraceae</taxon>
        <taxon>Phyllachora</taxon>
    </lineage>
</organism>
<name>A0AAD9I2N6_9PEZI</name>